<dbReference type="Gene3D" id="3.90.550.10">
    <property type="entry name" value="Spore Coat Polysaccharide Biosynthesis Protein SpsA, Chain A"/>
    <property type="match status" value="1"/>
</dbReference>
<dbReference type="InterPro" id="IPR013216">
    <property type="entry name" value="Methyltransf_11"/>
</dbReference>
<evidence type="ECO:0000259" key="1">
    <source>
        <dbReference type="Pfam" id="PF00535"/>
    </source>
</evidence>
<dbReference type="Pfam" id="PF08241">
    <property type="entry name" value="Methyltransf_11"/>
    <property type="match status" value="1"/>
</dbReference>
<evidence type="ECO:0000259" key="2">
    <source>
        <dbReference type="Pfam" id="PF08241"/>
    </source>
</evidence>
<dbReference type="InterPro" id="IPR029063">
    <property type="entry name" value="SAM-dependent_MTases_sf"/>
</dbReference>
<dbReference type="SUPFAM" id="SSF53335">
    <property type="entry name" value="S-adenosyl-L-methionine-dependent methyltransferases"/>
    <property type="match status" value="1"/>
</dbReference>
<sequence>MKLSIITPTHKLKYIHELYESIKIQTYSDWEWVLYLNGKAEIKDLSKEIRNDNRVSIYEDREKHDNSTNVGYLKSKAFALGKGDALLEVDHDDLILPNCLEEVSKAFTKNPNVGFVFSHCVIVGQEESIPFNTAFGWTTPYEVEWRGKKYWSNGAFEADAGSCSTIGFGPDHIRCWRTDVYKKLGGHNPNLSILDDQELFMRTYMITDFHMIEKCLYIYRVHGENTWLERNAAIQTGTKKLQIEWQEKLARLDAEKKNLKIIDLSSVNFDITNKWPLEDNSVGVVKAMHILQLVEDQQFIMEELYRVLDDKAWAFIEVPSTDGRGAFQDPRHKSFWNENSFWYWTKKSHANMINTKVKFQKFAGGTSYPSEFFEEHNILCTWIYLRAIKSDSKRPGLFEF</sequence>
<dbReference type="EMBL" id="MW030544">
    <property type="protein sequence ID" value="QPI16237.1"/>
    <property type="molecule type" value="Genomic_DNA"/>
</dbReference>
<proteinExistence type="predicted"/>
<dbReference type="Pfam" id="PF00535">
    <property type="entry name" value="Glycos_transf_2"/>
    <property type="match status" value="1"/>
</dbReference>
<dbReference type="InterPro" id="IPR029044">
    <property type="entry name" value="Nucleotide-diphossugar_trans"/>
</dbReference>
<evidence type="ECO:0008006" key="4">
    <source>
        <dbReference type="Google" id="ProtNLM"/>
    </source>
</evidence>
<name>A0A7S9SRZ2_9VIRU</name>
<organism evidence="3">
    <name type="scientific">Virus NIOZ-UU157</name>
    <dbReference type="NCBI Taxonomy" id="2763269"/>
    <lineage>
        <taxon>Viruses</taxon>
    </lineage>
</organism>
<feature type="domain" description="Glycosyltransferase 2-like" evidence="1">
    <location>
        <begin position="4"/>
        <end position="135"/>
    </location>
</feature>
<dbReference type="PANTHER" id="PTHR22916:SF3">
    <property type="entry name" value="UDP-GLCNAC:BETAGAL BETA-1,3-N-ACETYLGLUCOSAMINYLTRANSFERASE-LIKE PROTEIN 1"/>
    <property type="match status" value="1"/>
</dbReference>
<protein>
    <recommendedName>
        <fullName evidence="4">Glycosyltransferase</fullName>
    </recommendedName>
</protein>
<gene>
    <name evidence="3" type="ORF">NIOZUU157_00120</name>
</gene>
<dbReference type="PANTHER" id="PTHR22916">
    <property type="entry name" value="GLYCOSYLTRANSFERASE"/>
    <property type="match status" value="1"/>
</dbReference>
<dbReference type="InterPro" id="IPR001173">
    <property type="entry name" value="Glyco_trans_2-like"/>
</dbReference>
<dbReference type="GO" id="GO:0008757">
    <property type="term" value="F:S-adenosylmethionine-dependent methyltransferase activity"/>
    <property type="evidence" value="ECO:0007669"/>
    <property type="project" value="InterPro"/>
</dbReference>
<feature type="domain" description="Methyltransferase type 11" evidence="2">
    <location>
        <begin position="250"/>
        <end position="314"/>
    </location>
</feature>
<dbReference type="SUPFAM" id="SSF53448">
    <property type="entry name" value="Nucleotide-diphospho-sugar transferases"/>
    <property type="match status" value="1"/>
</dbReference>
<accession>A0A7S9SRZ2</accession>
<evidence type="ECO:0000313" key="3">
    <source>
        <dbReference type="EMBL" id="QPI16237.1"/>
    </source>
</evidence>
<dbReference type="Gene3D" id="3.40.50.150">
    <property type="entry name" value="Vaccinia Virus protein VP39"/>
    <property type="match status" value="1"/>
</dbReference>
<reference evidence="3" key="1">
    <citation type="submission" date="2020-08" db="EMBL/GenBank/DDBJ databases">
        <title>Bridging the membrane lipid divide: bacteria of the FCB group superphylum have the potential to synthesize archaeal ether lipids.</title>
        <authorList>
            <person name="Villanueva L."/>
            <person name="von Meijenfeldt F.A.B."/>
            <person name="Westbye A.B."/>
            <person name="Yadav S."/>
            <person name="Hopmans E.C."/>
            <person name="Dutilh B.E."/>
            <person name="Sinninghe Damste J.S."/>
        </authorList>
    </citation>
    <scope>NUCLEOTIDE SEQUENCE</scope>
    <source>
        <strain evidence="3">NIOZ-UU157</strain>
    </source>
</reference>
<dbReference type="GO" id="GO:0016758">
    <property type="term" value="F:hexosyltransferase activity"/>
    <property type="evidence" value="ECO:0007669"/>
    <property type="project" value="UniProtKB-ARBA"/>
</dbReference>